<reference evidence="1 2" key="1">
    <citation type="journal article" date="2014" name="BMC Genomics">
        <title>Comparison of environmental and isolate Sulfobacillus genomes reveals diverse carbon, sulfur, nitrogen, and hydrogen metabolisms.</title>
        <authorList>
            <person name="Justice N.B."/>
            <person name="Norman A."/>
            <person name="Brown C.T."/>
            <person name="Singh A."/>
            <person name="Thomas B.C."/>
            <person name="Banfield J.F."/>
        </authorList>
    </citation>
    <scope>NUCLEOTIDE SEQUENCE [LARGE SCALE GENOMIC DNA]</scope>
    <source>
        <strain evidence="1">AMDSBA1</strain>
    </source>
</reference>
<gene>
    <name evidence="1" type="ORF">C7B43_14565</name>
</gene>
<dbReference type="EMBL" id="PXYT01000040">
    <property type="protein sequence ID" value="PSR26181.1"/>
    <property type="molecule type" value="Genomic_DNA"/>
</dbReference>
<dbReference type="Proteomes" id="UP000242699">
    <property type="component" value="Unassembled WGS sequence"/>
</dbReference>
<comment type="caution">
    <text evidence="1">The sequence shown here is derived from an EMBL/GenBank/DDBJ whole genome shotgun (WGS) entry which is preliminary data.</text>
</comment>
<accession>A0A2T2WVB4</accession>
<proteinExistence type="predicted"/>
<sequence>MGYPFGRLIIRKERTEIIPMSTPPLQDVSPAFWKILQPLATPFLPVIRTLVDQWPEPEPLWQILRDDLHHQPEHWLVRINWWAACHHQPVFTRRDWDRLAQCIAQEGWSWSSVVPGLIWMALAYSESADPLKD</sequence>
<dbReference type="AlphaFoldDB" id="A0A2T2WVB4"/>
<evidence type="ECO:0000313" key="1">
    <source>
        <dbReference type="EMBL" id="PSR26181.1"/>
    </source>
</evidence>
<name>A0A2T2WVB4_9FIRM</name>
<evidence type="ECO:0000313" key="2">
    <source>
        <dbReference type="Proteomes" id="UP000242699"/>
    </source>
</evidence>
<protein>
    <submittedName>
        <fullName evidence="1">Uncharacterized protein</fullName>
    </submittedName>
</protein>
<organism evidence="1 2">
    <name type="scientific">Sulfobacillus benefaciens</name>
    <dbReference type="NCBI Taxonomy" id="453960"/>
    <lineage>
        <taxon>Bacteria</taxon>
        <taxon>Bacillati</taxon>
        <taxon>Bacillota</taxon>
        <taxon>Clostridia</taxon>
        <taxon>Eubacteriales</taxon>
        <taxon>Clostridiales Family XVII. Incertae Sedis</taxon>
        <taxon>Sulfobacillus</taxon>
    </lineage>
</organism>